<evidence type="ECO:0000256" key="1">
    <source>
        <dbReference type="SAM" id="MobiDB-lite"/>
    </source>
</evidence>
<evidence type="ECO:0000313" key="3">
    <source>
        <dbReference type="Proteomes" id="UP001176941"/>
    </source>
</evidence>
<evidence type="ECO:0000313" key="2">
    <source>
        <dbReference type="EMBL" id="CAI9155418.1"/>
    </source>
</evidence>
<keyword evidence="3" id="KW-1185">Reference proteome</keyword>
<dbReference type="EMBL" id="OX459948">
    <property type="protein sequence ID" value="CAI9155418.1"/>
    <property type="molecule type" value="Genomic_DNA"/>
</dbReference>
<reference evidence="2" key="1">
    <citation type="submission" date="2023-04" db="EMBL/GenBank/DDBJ databases">
        <authorList>
            <consortium name="ELIXIR-Norway"/>
        </authorList>
    </citation>
    <scope>NUCLEOTIDE SEQUENCE [LARGE SCALE GENOMIC DNA]</scope>
</reference>
<dbReference type="Proteomes" id="UP001176941">
    <property type="component" value="Chromosome 12"/>
</dbReference>
<organism evidence="2 3">
    <name type="scientific">Rangifer tarandus platyrhynchus</name>
    <name type="common">Svalbard reindeer</name>
    <dbReference type="NCBI Taxonomy" id="3082113"/>
    <lineage>
        <taxon>Eukaryota</taxon>
        <taxon>Metazoa</taxon>
        <taxon>Chordata</taxon>
        <taxon>Craniata</taxon>
        <taxon>Vertebrata</taxon>
        <taxon>Euteleostomi</taxon>
        <taxon>Mammalia</taxon>
        <taxon>Eutheria</taxon>
        <taxon>Laurasiatheria</taxon>
        <taxon>Artiodactyla</taxon>
        <taxon>Ruminantia</taxon>
        <taxon>Pecora</taxon>
        <taxon>Cervidae</taxon>
        <taxon>Odocoileinae</taxon>
        <taxon>Rangifer</taxon>
    </lineage>
</organism>
<gene>
    <name evidence="2" type="ORF">MRATA1EN1_LOCUS4380</name>
</gene>
<sequence length="96" mass="10346">MLSKRGSPAQPRPAGTAGAAHPKKRAARRGYKCCGWCLPSLWVFGERIPTPGTTADAELTRNGLIESVGNIDRCPVLAARPYSTQRAQDGSRGRLR</sequence>
<protein>
    <submittedName>
        <fullName evidence="2">Uncharacterized protein</fullName>
    </submittedName>
</protein>
<proteinExistence type="predicted"/>
<feature type="region of interest" description="Disordered" evidence="1">
    <location>
        <begin position="1"/>
        <end position="26"/>
    </location>
</feature>
<accession>A0ABN8Y4M0</accession>
<name>A0ABN8Y4M0_RANTA</name>